<evidence type="ECO:0000256" key="3">
    <source>
        <dbReference type="ARBA" id="ARBA00023067"/>
    </source>
</evidence>
<evidence type="ECO:0000256" key="4">
    <source>
        <dbReference type="ARBA" id="ARBA00023125"/>
    </source>
</evidence>
<evidence type="ECO:0000313" key="7">
    <source>
        <dbReference type="EMBL" id="QPS01069.1"/>
    </source>
</evidence>
<comment type="similarity">
    <text evidence="1 5">Belongs to the bacterial histone-like protein family.</text>
</comment>
<dbReference type="PRINTS" id="PR01727">
    <property type="entry name" value="DNABINDINGHU"/>
</dbReference>
<dbReference type="EMBL" id="CP065662">
    <property type="protein sequence ID" value="QPS01069.1"/>
    <property type="molecule type" value="Genomic_DNA"/>
</dbReference>
<dbReference type="GO" id="GO:0042802">
    <property type="term" value="F:identical protein binding"/>
    <property type="evidence" value="ECO:0007669"/>
    <property type="project" value="UniProtKB-ARBA"/>
</dbReference>
<dbReference type="AlphaFoldDB" id="A0A120I9P9"/>
<dbReference type="InterPro" id="IPR000119">
    <property type="entry name" value="Hist_DNA-bd"/>
</dbReference>
<dbReference type="SMART" id="SM00411">
    <property type="entry name" value="BHL"/>
    <property type="match status" value="1"/>
</dbReference>
<dbReference type="GO" id="GO:0005829">
    <property type="term" value="C:cytosol"/>
    <property type="evidence" value="ECO:0007669"/>
    <property type="project" value="UniProtKB-ARBA"/>
</dbReference>
<dbReference type="GO" id="GO:0006270">
    <property type="term" value="P:DNA replication initiation"/>
    <property type="evidence" value="ECO:0007669"/>
    <property type="project" value="UniProtKB-ARBA"/>
</dbReference>
<dbReference type="PROSITE" id="PS00045">
    <property type="entry name" value="HISTONE_LIKE"/>
    <property type="match status" value="1"/>
</dbReference>
<evidence type="ECO:0000313" key="6">
    <source>
        <dbReference type="EMBL" id="MCY3054058.1"/>
    </source>
</evidence>
<dbReference type="GeneID" id="35766916"/>
<dbReference type="PANTHER" id="PTHR33175">
    <property type="entry name" value="DNA-BINDING PROTEIN HU"/>
    <property type="match status" value="1"/>
</dbReference>
<dbReference type="OrthoDB" id="9799835at2"/>
<dbReference type="GO" id="GO:0010467">
    <property type="term" value="P:gene expression"/>
    <property type="evidence" value="ECO:0007669"/>
    <property type="project" value="UniProtKB-ARBA"/>
</dbReference>
<keyword evidence="4 7" id="KW-0238">DNA-binding</keyword>
<accession>A0A120I9P9</accession>
<dbReference type="GO" id="GO:0030261">
    <property type="term" value="P:chromosome condensation"/>
    <property type="evidence" value="ECO:0007669"/>
    <property type="project" value="UniProtKB-KW"/>
</dbReference>
<reference evidence="7 8" key="1">
    <citation type="submission" date="2020-12" db="EMBL/GenBank/DDBJ databases">
        <title>FDA dAtabase for Regulatory Grade micrObial Sequences (FDA-ARGOS): Supporting development and validation of Infectious Disease Dx tests.</title>
        <authorList>
            <person name="Sproer C."/>
            <person name="Gronow S."/>
            <person name="Severitt S."/>
            <person name="Schroder I."/>
            <person name="Tallon L."/>
            <person name="Sadzewicz L."/>
            <person name="Zhao X."/>
            <person name="Boylan J."/>
            <person name="Ott S."/>
            <person name="Bowen H."/>
            <person name="Vavikolanu K."/>
            <person name="Mehta A."/>
            <person name="Aluvathingal J."/>
            <person name="Nadendla S."/>
            <person name="Lowell S."/>
            <person name="Myers T."/>
            <person name="Yan Y."/>
            <person name="Sichtig H."/>
        </authorList>
    </citation>
    <scope>NUCLEOTIDE SEQUENCE [LARGE SCALE GENOMIC DNA]</scope>
    <source>
        <strain evidence="7 8">FDAARGOS_911</strain>
    </source>
</reference>
<dbReference type="CDD" id="cd13831">
    <property type="entry name" value="HU"/>
    <property type="match status" value="1"/>
</dbReference>
<dbReference type="Proteomes" id="UP000594771">
    <property type="component" value="Chromosome"/>
</dbReference>
<proteinExistence type="inferred from homology"/>
<evidence type="ECO:0000256" key="2">
    <source>
        <dbReference type="ARBA" id="ARBA00021922"/>
    </source>
</evidence>
<dbReference type="Pfam" id="PF00216">
    <property type="entry name" value="Bac_DNA_binding"/>
    <property type="match status" value="1"/>
</dbReference>
<dbReference type="KEGG" id="aun:AWM73_03255"/>
<dbReference type="Gene3D" id="4.10.520.10">
    <property type="entry name" value="IHF-like DNA-binding proteins"/>
    <property type="match status" value="1"/>
</dbReference>
<name>A0A120I9P9_9LACT</name>
<dbReference type="InterPro" id="IPR020816">
    <property type="entry name" value="Histone-like_DNA-bd_CS"/>
</dbReference>
<dbReference type="GO" id="GO:0030527">
    <property type="term" value="F:structural constituent of chromatin"/>
    <property type="evidence" value="ECO:0007669"/>
    <property type="project" value="InterPro"/>
</dbReference>
<gene>
    <name evidence="7" type="ORF">I6G68_06790</name>
    <name evidence="6" type="ORF">ODY43_08705</name>
</gene>
<dbReference type="PANTHER" id="PTHR33175:SF3">
    <property type="entry name" value="DNA-BINDING PROTEIN HU-BETA"/>
    <property type="match status" value="1"/>
</dbReference>
<sequence length="92" mass="9842">MANKADLVQKVAESTGESKKNVQPVVDAVFSSIENFLADGENVQIIGFGNFEVRERAARKGRNPQTGDEIQIPASKVPAFKAGKGLKDVVKG</sequence>
<evidence type="ECO:0000256" key="1">
    <source>
        <dbReference type="ARBA" id="ARBA00010529"/>
    </source>
</evidence>
<dbReference type="InterPro" id="IPR010992">
    <property type="entry name" value="IHF-like_DNA-bd_dom_sf"/>
</dbReference>
<dbReference type="GO" id="GO:1990103">
    <property type="term" value="C:DnaA-HU complex"/>
    <property type="evidence" value="ECO:0007669"/>
    <property type="project" value="UniProtKB-ARBA"/>
</dbReference>
<dbReference type="GO" id="GO:0003677">
    <property type="term" value="F:DNA binding"/>
    <property type="evidence" value="ECO:0007669"/>
    <property type="project" value="UniProtKB-KW"/>
</dbReference>
<evidence type="ECO:0000313" key="8">
    <source>
        <dbReference type="Proteomes" id="UP000594771"/>
    </source>
</evidence>
<dbReference type="SUPFAM" id="SSF47729">
    <property type="entry name" value="IHF-like DNA-binding proteins"/>
    <property type="match status" value="1"/>
</dbReference>
<dbReference type="EMBL" id="JAOTML010000012">
    <property type="protein sequence ID" value="MCY3054058.1"/>
    <property type="molecule type" value="Genomic_DNA"/>
</dbReference>
<dbReference type="GO" id="GO:1990178">
    <property type="term" value="C:HU-DNA complex"/>
    <property type="evidence" value="ECO:0007669"/>
    <property type="project" value="UniProtKB-ARBA"/>
</dbReference>
<reference evidence="6" key="2">
    <citation type="submission" date="2022-09" db="EMBL/GenBank/DDBJ databases">
        <title>Aerococcus urinae taxonomy study.</title>
        <authorList>
            <person name="Christensen J."/>
            <person name="Senneby E."/>
        </authorList>
    </citation>
    <scope>NUCLEOTIDE SEQUENCE</scope>
    <source>
        <strain evidence="6">NLD-066-U95</strain>
    </source>
</reference>
<protein>
    <recommendedName>
        <fullName evidence="2">DNA-binding protein HU</fullName>
    </recommendedName>
</protein>
<dbReference type="RefSeq" id="WP_060778071.1">
    <property type="nucleotide sequence ID" value="NZ_CAJHLF010000014.1"/>
</dbReference>
<organism evidence="7 8">
    <name type="scientific">Aerococcus urinae</name>
    <dbReference type="NCBI Taxonomy" id="1376"/>
    <lineage>
        <taxon>Bacteria</taxon>
        <taxon>Bacillati</taxon>
        <taxon>Bacillota</taxon>
        <taxon>Bacilli</taxon>
        <taxon>Lactobacillales</taxon>
        <taxon>Aerococcaceae</taxon>
        <taxon>Aerococcus</taxon>
    </lineage>
</organism>
<evidence type="ECO:0000256" key="5">
    <source>
        <dbReference type="RuleBase" id="RU003939"/>
    </source>
</evidence>
<dbReference type="FunFam" id="4.10.520.10:FF:000001">
    <property type="entry name" value="DNA-binding protein HU"/>
    <property type="match status" value="1"/>
</dbReference>
<keyword evidence="3" id="KW-0226">DNA condensation</keyword>
<dbReference type="Proteomes" id="UP001069145">
    <property type="component" value="Unassembled WGS sequence"/>
</dbReference>
<keyword evidence="9" id="KW-1185">Reference proteome</keyword>
<evidence type="ECO:0000313" key="9">
    <source>
        <dbReference type="Proteomes" id="UP001069145"/>
    </source>
</evidence>